<protein>
    <submittedName>
        <fullName evidence="1">Uncharacterized protein</fullName>
    </submittedName>
</protein>
<gene>
    <name evidence="1" type="ORF">SETIT_8G155100v2</name>
</gene>
<name>A0A368S8C4_SETIT</name>
<organism evidence="1">
    <name type="scientific">Setaria italica</name>
    <name type="common">Foxtail millet</name>
    <name type="synonym">Panicum italicum</name>
    <dbReference type="NCBI Taxonomy" id="4555"/>
    <lineage>
        <taxon>Eukaryota</taxon>
        <taxon>Viridiplantae</taxon>
        <taxon>Streptophyta</taxon>
        <taxon>Embryophyta</taxon>
        <taxon>Tracheophyta</taxon>
        <taxon>Spermatophyta</taxon>
        <taxon>Magnoliopsida</taxon>
        <taxon>Liliopsida</taxon>
        <taxon>Poales</taxon>
        <taxon>Poaceae</taxon>
        <taxon>PACMAD clade</taxon>
        <taxon>Panicoideae</taxon>
        <taxon>Panicodae</taxon>
        <taxon>Paniceae</taxon>
        <taxon>Cenchrinae</taxon>
        <taxon>Setaria</taxon>
    </lineage>
</organism>
<reference evidence="1" key="1">
    <citation type="journal article" date="2012" name="Nat. Biotechnol.">
        <title>Reference genome sequence of the model plant Setaria.</title>
        <authorList>
            <person name="Bennetzen J.L."/>
            <person name="Schmutz J."/>
            <person name="Wang H."/>
            <person name="Percifield R."/>
            <person name="Hawkins J."/>
            <person name="Pontaroli A.C."/>
            <person name="Estep M."/>
            <person name="Feng L."/>
            <person name="Vaughn J.N."/>
            <person name="Grimwood J."/>
            <person name="Jenkins J."/>
            <person name="Barry K."/>
            <person name="Lindquist E."/>
            <person name="Hellsten U."/>
            <person name="Deshpande S."/>
            <person name="Wang X."/>
            <person name="Wu X."/>
            <person name="Mitros T."/>
            <person name="Triplett J."/>
            <person name="Yang X."/>
            <person name="Ye C.Y."/>
            <person name="Mauro-Herrera M."/>
            <person name="Wang L."/>
            <person name="Li P."/>
            <person name="Sharma M."/>
            <person name="Sharma R."/>
            <person name="Ronald P.C."/>
            <person name="Panaud O."/>
            <person name="Kellogg E.A."/>
            <person name="Brutnell T.P."/>
            <person name="Doust A.N."/>
            <person name="Tuskan G.A."/>
            <person name="Rokhsar D."/>
            <person name="Devos K.M."/>
        </authorList>
    </citation>
    <scope>NUCLEOTIDE SEQUENCE [LARGE SCALE GENOMIC DNA]</scope>
    <source>
        <strain evidence="1">Yugu1</strain>
    </source>
</reference>
<accession>A0A368S8C4</accession>
<dbReference type="AlphaFoldDB" id="A0A368S8C4"/>
<reference evidence="1" key="2">
    <citation type="submission" date="2015-07" db="EMBL/GenBank/DDBJ databases">
        <authorList>
            <person name="Noorani M."/>
        </authorList>
    </citation>
    <scope>NUCLEOTIDE SEQUENCE</scope>
    <source>
        <strain evidence="1">Yugu1</strain>
    </source>
</reference>
<sequence>MIRLESIPVYVGAENGIKFAGDLGRCCRLLSEEARCSGADPISTTKLWWNYGEQTLVLLNQNYGDWRIG</sequence>
<dbReference type="EMBL" id="CM003535">
    <property type="protein sequence ID" value="RCV38593.1"/>
    <property type="molecule type" value="Genomic_DNA"/>
</dbReference>
<proteinExistence type="predicted"/>
<evidence type="ECO:0000313" key="1">
    <source>
        <dbReference type="EMBL" id="RCV38593.1"/>
    </source>
</evidence>